<evidence type="ECO:0000256" key="1">
    <source>
        <dbReference type="ARBA" id="ARBA00010607"/>
    </source>
</evidence>
<dbReference type="InterPro" id="IPR037176">
    <property type="entry name" value="Osmotin/thaumatin-like_sf"/>
</dbReference>
<sequence>MATMLRSLLALMLSTLFLSHIPAERRQAQPNIAPRWLQAPTKTRPTLPPKLPALWSGRLWGPPRLCLRRLPDAAAAPLVIAVAHWLTLQRSRWHRSPGGTPRTCYPRRNNPRKRARLSTMSALLMATTWPSLSHPSHPKRQRQRQMQLRRYCCTGSFGSPNTCKPTAYSRIFKTACPKAYSYAYDDPTSISTCTGGNYLLTFCPHRR</sequence>
<dbReference type="Gene3D" id="2.60.110.10">
    <property type="entry name" value="Thaumatin"/>
    <property type="match status" value="1"/>
</dbReference>
<evidence type="ECO:0000313" key="3">
    <source>
        <dbReference type="EMBL" id="SPC89387.1"/>
    </source>
</evidence>
<dbReference type="Pfam" id="PF00314">
    <property type="entry name" value="Thaumatin"/>
    <property type="match status" value="1"/>
</dbReference>
<dbReference type="PANTHER" id="PTHR31048">
    <property type="entry name" value="OS03G0233200 PROTEIN"/>
    <property type="match status" value="1"/>
</dbReference>
<evidence type="ECO:0008006" key="4">
    <source>
        <dbReference type="Google" id="ProtNLM"/>
    </source>
</evidence>
<proteinExistence type="inferred from homology"/>
<feature type="chain" id="PRO_5014828566" description="Thaumatin-like protein" evidence="2">
    <location>
        <begin position="24"/>
        <end position="207"/>
    </location>
</feature>
<organism evidence="3">
    <name type="scientific">Fagus sylvatica</name>
    <name type="common">Beechnut</name>
    <dbReference type="NCBI Taxonomy" id="28930"/>
    <lineage>
        <taxon>Eukaryota</taxon>
        <taxon>Viridiplantae</taxon>
        <taxon>Streptophyta</taxon>
        <taxon>Embryophyta</taxon>
        <taxon>Tracheophyta</taxon>
        <taxon>Spermatophyta</taxon>
        <taxon>Magnoliopsida</taxon>
        <taxon>eudicotyledons</taxon>
        <taxon>Gunneridae</taxon>
        <taxon>Pentapetalae</taxon>
        <taxon>rosids</taxon>
        <taxon>fabids</taxon>
        <taxon>Fagales</taxon>
        <taxon>Fagaceae</taxon>
        <taxon>Fagus</taxon>
    </lineage>
</organism>
<name>A0A2N9FEU6_FAGSY</name>
<dbReference type="PROSITE" id="PS51367">
    <property type="entry name" value="THAUMATIN_2"/>
    <property type="match status" value="1"/>
</dbReference>
<dbReference type="AlphaFoldDB" id="A0A2N9FEU6"/>
<dbReference type="SUPFAM" id="SSF49870">
    <property type="entry name" value="Osmotin, thaumatin-like protein"/>
    <property type="match status" value="1"/>
</dbReference>
<dbReference type="EMBL" id="OIVN01001064">
    <property type="protein sequence ID" value="SPC89387.1"/>
    <property type="molecule type" value="Genomic_DNA"/>
</dbReference>
<evidence type="ECO:0000256" key="2">
    <source>
        <dbReference type="SAM" id="SignalP"/>
    </source>
</evidence>
<dbReference type="SMART" id="SM00205">
    <property type="entry name" value="THN"/>
    <property type="match status" value="1"/>
</dbReference>
<protein>
    <recommendedName>
        <fullName evidence="4">Thaumatin-like protein</fullName>
    </recommendedName>
</protein>
<keyword evidence="2" id="KW-0732">Signal</keyword>
<feature type="signal peptide" evidence="2">
    <location>
        <begin position="1"/>
        <end position="23"/>
    </location>
</feature>
<accession>A0A2N9FEU6</accession>
<comment type="similarity">
    <text evidence="1">Belongs to the thaumatin family.</text>
</comment>
<gene>
    <name evidence="3" type="ORF">FSB_LOCUS17269</name>
</gene>
<dbReference type="InterPro" id="IPR001938">
    <property type="entry name" value="Thaumatin"/>
</dbReference>
<reference evidence="3" key="1">
    <citation type="submission" date="2018-02" db="EMBL/GenBank/DDBJ databases">
        <authorList>
            <person name="Cohen D.B."/>
            <person name="Kent A.D."/>
        </authorList>
    </citation>
    <scope>NUCLEOTIDE SEQUENCE</scope>
</reference>